<sequence length="120" mass="13695">MNANTNVTVINTSRPQLIISVYGLDTFGNDVVRGYGVCHLPVVNGQSSEEMIMFVPESSSTLQKLTSWLTGKRPEYVDARLLARGDGREGIKYILSSTIIMFLRIHFFYNDLKFRCFIFY</sequence>
<dbReference type="OrthoDB" id="431939at2759"/>
<evidence type="ECO:0000256" key="1">
    <source>
        <dbReference type="ARBA" id="ARBA00004120"/>
    </source>
</evidence>
<evidence type="ECO:0000256" key="6">
    <source>
        <dbReference type="ARBA" id="ARBA00038411"/>
    </source>
</evidence>
<keyword evidence="3" id="KW-0970">Cilium biogenesis/degradation</keyword>
<accession>A0A2H8THY3</accession>
<evidence type="ECO:0000256" key="3">
    <source>
        <dbReference type="ARBA" id="ARBA00022794"/>
    </source>
</evidence>
<keyword evidence="2" id="KW-0963">Cytoplasm</keyword>
<organism evidence="8">
    <name type="scientific">Melanaphis sacchari</name>
    <dbReference type="NCBI Taxonomy" id="742174"/>
    <lineage>
        <taxon>Eukaryota</taxon>
        <taxon>Metazoa</taxon>
        <taxon>Ecdysozoa</taxon>
        <taxon>Arthropoda</taxon>
        <taxon>Hexapoda</taxon>
        <taxon>Insecta</taxon>
        <taxon>Pterygota</taxon>
        <taxon>Neoptera</taxon>
        <taxon>Paraneoptera</taxon>
        <taxon>Hemiptera</taxon>
        <taxon>Sternorrhyncha</taxon>
        <taxon>Aphidomorpha</taxon>
        <taxon>Aphidoidea</taxon>
        <taxon>Aphididae</taxon>
        <taxon>Aphidini</taxon>
        <taxon>Melanaphis</taxon>
    </lineage>
</organism>
<dbReference type="AlphaFoldDB" id="A0A2H8THY3"/>
<gene>
    <name evidence="8" type="primary">b9d1_1</name>
</gene>
<comment type="similarity">
    <text evidence="6">Belongs to the B9D family.</text>
</comment>
<dbReference type="PANTHER" id="PTHR12968">
    <property type="entry name" value="B9 DOMAIN-CONTAINING"/>
    <property type="match status" value="1"/>
</dbReference>
<name>A0A2H8THY3_9HEMI</name>
<evidence type="ECO:0000256" key="4">
    <source>
        <dbReference type="ARBA" id="ARBA00023212"/>
    </source>
</evidence>
<dbReference type="EMBL" id="GFXV01001919">
    <property type="protein sequence ID" value="MBW13724.1"/>
    <property type="molecule type" value="Transcribed_RNA"/>
</dbReference>
<evidence type="ECO:0000256" key="5">
    <source>
        <dbReference type="ARBA" id="ARBA00023273"/>
    </source>
</evidence>
<dbReference type="PROSITE" id="PS51381">
    <property type="entry name" value="C2_B9"/>
    <property type="match status" value="1"/>
</dbReference>
<dbReference type="InterPro" id="IPR010796">
    <property type="entry name" value="C2_B9-type_dom"/>
</dbReference>
<proteinExistence type="inferred from homology"/>
<reference evidence="8" key="1">
    <citation type="submission" date="2017-10" db="EMBL/GenBank/DDBJ databases">
        <title>Transcriptome Assembly of Sugarcane Aphid Adults.</title>
        <authorList>
            <person name="Scully E.D."/>
            <person name="Palmer N.A."/>
            <person name="Geib S.M."/>
            <person name="Sarath G."/>
            <person name="Sattler S.E."/>
        </authorList>
    </citation>
    <scope>NUCLEOTIDE SEQUENCE</scope>
    <source>
        <tissue evidence="8">Whole body</tissue>
    </source>
</reference>
<comment type="subcellular location">
    <subcellularLocation>
        <location evidence="1">Cytoplasm</location>
        <location evidence="1">Cytoskeleton</location>
        <location evidence="1">Cilium basal body</location>
    </subcellularLocation>
</comment>
<dbReference type="Pfam" id="PF07162">
    <property type="entry name" value="B9-C2"/>
    <property type="match status" value="1"/>
</dbReference>
<keyword evidence="4" id="KW-0206">Cytoskeleton</keyword>
<dbReference type="GO" id="GO:0060271">
    <property type="term" value="P:cilium assembly"/>
    <property type="evidence" value="ECO:0007669"/>
    <property type="project" value="TreeGrafter"/>
</dbReference>
<dbReference type="PANTHER" id="PTHR12968:SF1">
    <property type="entry name" value="B9 DOMAIN-CONTAINING PROTEIN 1"/>
    <property type="match status" value="1"/>
</dbReference>
<keyword evidence="5" id="KW-0966">Cell projection</keyword>
<protein>
    <recommendedName>
        <fullName evidence="7">B9 domain-containing protein 1</fullName>
    </recommendedName>
</protein>
<dbReference type="GO" id="GO:0036038">
    <property type="term" value="C:MKS complex"/>
    <property type="evidence" value="ECO:0007669"/>
    <property type="project" value="TreeGrafter"/>
</dbReference>
<evidence type="ECO:0000256" key="7">
    <source>
        <dbReference type="ARBA" id="ARBA00039274"/>
    </source>
</evidence>
<evidence type="ECO:0000313" key="8">
    <source>
        <dbReference type="EMBL" id="MBW13724.1"/>
    </source>
</evidence>
<evidence type="ECO:0000256" key="2">
    <source>
        <dbReference type="ARBA" id="ARBA00022490"/>
    </source>
</evidence>